<evidence type="ECO:0000313" key="3">
    <source>
        <dbReference type="Proteomes" id="UP000053398"/>
    </source>
</evidence>
<dbReference type="InterPro" id="IPR003607">
    <property type="entry name" value="HD/PDEase_dom"/>
</dbReference>
<keyword evidence="2" id="KW-0378">Hydrolase</keyword>
<evidence type="ECO:0000259" key="1">
    <source>
        <dbReference type="SMART" id="SM00471"/>
    </source>
</evidence>
<dbReference type="AlphaFoldDB" id="A0A101QKR9"/>
<dbReference type="SUPFAM" id="SSF109604">
    <property type="entry name" value="HD-domain/PDEase-like"/>
    <property type="match status" value="1"/>
</dbReference>
<dbReference type="EMBL" id="LMWP01000005">
    <property type="protein sequence ID" value="KUN31758.1"/>
    <property type="molecule type" value="Genomic_DNA"/>
</dbReference>
<dbReference type="Gene3D" id="1.10.3210.10">
    <property type="entry name" value="Hypothetical protein af1432"/>
    <property type="match status" value="1"/>
</dbReference>
<proteinExistence type="predicted"/>
<name>A0A101QKR9_STRCK</name>
<gene>
    <name evidence="2" type="ORF">AQJ11_06160</name>
</gene>
<dbReference type="RefSeq" id="WP_059262137.1">
    <property type="nucleotide sequence ID" value="NZ_KQ948352.1"/>
</dbReference>
<comment type="caution">
    <text evidence="2">The sequence shown here is derived from an EMBL/GenBank/DDBJ whole genome shotgun (WGS) entry which is preliminary data.</text>
</comment>
<dbReference type="GO" id="GO:0016787">
    <property type="term" value="F:hydrolase activity"/>
    <property type="evidence" value="ECO:0007669"/>
    <property type="project" value="UniProtKB-KW"/>
</dbReference>
<accession>A0A101QKR9</accession>
<dbReference type="InterPro" id="IPR006675">
    <property type="entry name" value="HDIG_dom"/>
</dbReference>
<dbReference type="InterPro" id="IPR006674">
    <property type="entry name" value="HD_domain"/>
</dbReference>
<dbReference type="SMART" id="SM00471">
    <property type="entry name" value="HDc"/>
    <property type="match status" value="1"/>
</dbReference>
<keyword evidence="3" id="KW-1185">Reference proteome</keyword>
<dbReference type="NCBIfam" id="TIGR00277">
    <property type="entry name" value="HDIG"/>
    <property type="match status" value="1"/>
</dbReference>
<organism evidence="2 3">
    <name type="scientific">Streptomyces corchorusii</name>
    <name type="common">Streptomyces chibaensis</name>
    <dbReference type="NCBI Taxonomy" id="1903"/>
    <lineage>
        <taxon>Bacteria</taxon>
        <taxon>Bacillati</taxon>
        <taxon>Actinomycetota</taxon>
        <taxon>Actinomycetes</taxon>
        <taxon>Kitasatosporales</taxon>
        <taxon>Streptomycetaceae</taxon>
        <taxon>Streptomyces</taxon>
    </lineage>
</organism>
<dbReference type="Pfam" id="PF01966">
    <property type="entry name" value="HD"/>
    <property type="match status" value="1"/>
</dbReference>
<dbReference type="Proteomes" id="UP000053398">
    <property type="component" value="Unassembled WGS sequence"/>
</dbReference>
<protein>
    <submittedName>
        <fullName evidence="2">Phosphohydrolase</fullName>
    </submittedName>
</protein>
<feature type="domain" description="HD/PDEase" evidence="1">
    <location>
        <begin position="22"/>
        <end position="157"/>
    </location>
</feature>
<reference evidence="2 3" key="1">
    <citation type="submission" date="2015-10" db="EMBL/GenBank/DDBJ databases">
        <title>Draft genome sequence of Streptomyces corchorusii DSM 40340, type strain for the species Streptomyces corchorusii.</title>
        <authorList>
            <person name="Ruckert C."/>
            <person name="Winkler A."/>
            <person name="Kalinowski J."/>
            <person name="Kampfer P."/>
            <person name="Glaeser S."/>
        </authorList>
    </citation>
    <scope>NUCLEOTIDE SEQUENCE [LARGE SCALE GENOMIC DNA]</scope>
    <source>
        <strain evidence="2 3">DSM 40340</strain>
    </source>
</reference>
<sequence>MSIPGPDEIRALHEKYAPTAEAFALVHTHCEIVWSIARRLLSAPRLRHLDADLVRAGCLLHDIGVYRLYDADGRLDHARYIRHGLLGHEILEQEGFPEPLRRFCSHHTGVGLTRHDVLSQGLPLPPADYLAVTEEERLVMYADKFHTKSRPSAFLTADDYAAHVRRFGEDKVTAFQALRAEFGDPELSGAVPCGDTGRAAGVLGRSE</sequence>
<evidence type="ECO:0000313" key="2">
    <source>
        <dbReference type="EMBL" id="KUN31758.1"/>
    </source>
</evidence>
<dbReference type="CDD" id="cd00077">
    <property type="entry name" value="HDc"/>
    <property type="match status" value="1"/>
</dbReference>